<organism evidence="1 2">
    <name type="scientific">Pseudallescheria apiosperma</name>
    <name type="common">Scedosporium apiospermum</name>
    <dbReference type="NCBI Taxonomy" id="563466"/>
    <lineage>
        <taxon>Eukaryota</taxon>
        <taxon>Fungi</taxon>
        <taxon>Dikarya</taxon>
        <taxon>Ascomycota</taxon>
        <taxon>Pezizomycotina</taxon>
        <taxon>Sordariomycetes</taxon>
        <taxon>Hypocreomycetidae</taxon>
        <taxon>Microascales</taxon>
        <taxon>Microascaceae</taxon>
        <taxon>Scedosporium</taxon>
    </lineage>
</organism>
<name>A0A084GBI6_PSEDA</name>
<dbReference type="Proteomes" id="UP000028545">
    <property type="component" value="Unassembled WGS sequence"/>
</dbReference>
<sequence length="89" mass="10211">MEFRDQIHGLNAGSRKTWSYSEDPRSFWPAEWLPQERGFRKGRIHTFGYDPDFAKDRKSALTIHDFGPALVAGLANSSHLRRNPNVNSP</sequence>
<dbReference type="HOGENOM" id="CLU_2456026_0_0_1"/>
<protein>
    <submittedName>
        <fullName evidence="1">Uncharacterized protein</fullName>
    </submittedName>
</protein>
<evidence type="ECO:0000313" key="1">
    <source>
        <dbReference type="EMBL" id="KEZ44698.1"/>
    </source>
</evidence>
<keyword evidence="2" id="KW-1185">Reference proteome</keyword>
<dbReference type="AlphaFoldDB" id="A0A084GBI6"/>
<dbReference type="GeneID" id="27721851"/>
<dbReference type="VEuPathDB" id="FungiDB:SAPIO_CDS2779"/>
<gene>
    <name evidence="1" type="ORF">SAPIO_CDS2779</name>
</gene>
<reference evidence="1 2" key="1">
    <citation type="journal article" date="2014" name="Genome Announc.">
        <title>Draft genome sequence of the pathogenic fungus Scedosporium apiospermum.</title>
        <authorList>
            <person name="Vandeputte P."/>
            <person name="Ghamrawi S."/>
            <person name="Rechenmann M."/>
            <person name="Iltis A."/>
            <person name="Giraud S."/>
            <person name="Fleury M."/>
            <person name="Thornton C."/>
            <person name="Delhaes L."/>
            <person name="Meyer W."/>
            <person name="Papon N."/>
            <person name="Bouchara J.P."/>
        </authorList>
    </citation>
    <scope>NUCLEOTIDE SEQUENCE [LARGE SCALE GENOMIC DNA]</scope>
    <source>
        <strain evidence="1 2">IHEM 14462</strain>
    </source>
</reference>
<comment type="caution">
    <text evidence="1">The sequence shown here is derived from an EMBL/GenBank/DDBJ whole genome shotgun (WGS) entry which is preliminary data.</text>
</comment>
<dbReference type="KEGG" id="sapo:SAPIO_CDS2779"/>
<proteinExistence type="predicted"/>
<evidence type="ECO:0000313" key="2">
    <source>
        <dbReference type="Proteomes" id="UP000028545"/>
    </source>
</evidence>
<dbReference type="EMBL" id="JOWA01000087">
    <property type="protein sequence ID" value="KEZ44698.1"/>
    <property type="molecule type" value="Genomic_DNA"/>
</dbReference>
<dbReference type="RefSeq" id="XP_016644497.1">
    <property type="nucleotide sequence ID" value="XM_016785715.1"/>
</dbReference>
<accession>A0A084GBI6</accession>
<dbReference type="OrthoDB" id="1658288at2759"/>